<gene>
    <name evidence="1" type="ORF">CGZ94_20510</name>
</gene>
<name>A0A255FVY1_9ACTN</name>
<organism evidence="1 2">
    <name type="scientific">Enemella evansiae</name>
    <dbReference type="NCBI Taxonomy" id="2016499"/>
    <lineage>
        <taxon>Bacteria</taxon>
        <taxon>Bacillati</taxon>
        <taxon>Actinomycetota</taxon>
        <taxon>Actinomycetes</taxon>
        <taxon>Propionibacteriales</taxon>
        <taxon>Propionibacteriaceae</taxon>
        <taxon>Enemella</taxon>
    </lineage>
</organism>
<dbReference type="EMBL" id="NMVO01000019">
    <property type="protein sequence ID" value="OYO07857.1"/>
    <property type="molecule type" value="Genomic_DNA"/>
</dbReference>
<comment type="caution">
    <text evidence="1">The sequence shown here is derived from an EMBL/GenBank/DDBJ whole genome shotgun (WGS) entry which is preliminary data.</text>
</comment>
<sequence length="188" mass="20009">MAKHRIVQTWLGAVLAAAAVVLVGVSVLPAAFAARTDRVSTAAPGELIDAGAYQVRVDRLRSFRDAEGVARLVAEVRVTNRHKESVSLELVPITLDLGDRPPMEMEAQLGDGVGSSSDVQVRKLSPGLVDRTAVVVPTDDDLARNPLPPEVTVVVARTARGDRSVTGIVPTWQPDGRTVRVRLPVLTG</sequence>
<evidence type="ECO:0000313" key="1">
    <source>
        <dbReference type="EMBL" id="OYO07857.1"/>
    </source>
</evidence>
<reference evidence="1 2" key="1">
    <citation type="submission" date="2017-07" db="EMBL/GenBank/DDBJ databases">
        <title>Draft whole genome sequences of clinical Proprionibacteriaceae strains.</title>
        <authorList>
            <person name="Bernier A.-M."/>
            <person name="Bernard K."/>
            <person name="Domingo M.-C."/>
        </authorList>
    </citation>
    <scope>NUCLEOTIDE SEQUENCE [LARGE SCALE GENOMIC DNA]</scope>
    <source>
        <strain evidence="1 2">NML 030167</strain>
    </source>
</reference>
<proteinExistence type="predicted"/>
<dbReference type="RefSeq" id="WP_094407197.1">
    <property type="nucleotide sequence ID" value="NZ_NMVO01000019.1"/>
</dbReference>
<accession>A0A255FVY1</accession>
<dbReference type="AlphaFoldDB" id="A0A255FVY1"/>
<protein>
    <submittedName>
        <fullName evidence="1">Uncharacterized protein</fullName>
    </submittedName>
</protein>
<evidence type="ECO:0000313" key="2">
    <source>
        <dbReference type="Proteomes" id="UP000215896"/>
    </source>
</evidence>
<keyword evidence="2" id="KW-1185">Reference proteome</keyword>
<dbReference type="Proteomes" id="UP000215896">
    <property type="component" value="Unassembled WGS sequence"/>
</dbReference>